<dbReference type="PRINTS" id="PR00081">
    <property type="entry name" value="GDHRDH"/>
</dbReference>
<comment type="similarity">
    <text evidence="1">Belongs to the short-chain dehydrogenases/reductases (SDR) family.</text>
</comment>
<dbReference type="PANTHER" id="PTHR42760:SF135">
    <property type="entry name" value="BLL7886 PROTEIN"/>
    <property type="match status" value="1"/>
</dbReference>
<accession>A0A158AYS6</accession>
<dbReference type="CDD" id="cd05233">
    <property type="entry name" value="SDR_c"/>
    <property type="match status" value="1"/>
</dbReference>
<gene>
    <name evidence="4" type="ORF">AWB82_03269</name>
</gene>
<dbReference type="EMBL" id="FCOJ02000021">
    <property type="protein sequence ID" value="SAK63108.1"/>
    <property type="molecule type" value="Genomic_DNA"/>
</dbReference>
<evidence type="ECO:0000256" key="2">
    <source>
        <dbReference type="ARBA" id="ARBA00023002"/>
    </source>
</evidence>
<evidence type="ECO:0000313" key="4">
    <source>
        <dbReference type="EMBL" id="SAK63108.1"/>
    </source>
</evidence>
<dbReference type="PRINTS" id="PR00080">
    <property type="entry name" value="SDRFAMILY"/>
</dbReference>
<dbReference type="OrthoDB" id="8653364at2"/>
<dbReference type="PANTHER" id="PTHR42760">
    <property type="entry name" value="SHORT-CHAIN DEHYDROGENASES/REDUCTASES FAMILY MEMBER"/>
    <property type="match status" value="1"/>
</dbReference>
<keyword evidence="5" id="KW-1185">Reference proteome</keyword>
<dbReference type="STRING" id="1777143.AWB82_03269"/>
<dbReference type="SUPFAM" id="SSF51735">
    <property type="entry name" value="NAD(P)-binding Rossmann-fold domains"/>
    <property type="match status" value="1"/>
</dbReference>
<dbReference type="InterPro" id="IPR002347">
    <property type="entry name" value="SDR_fam"/>
</dbReference>
<dbReference type="Pfam" id="PF13561">
    <property type="entry name" value="adh_short_C2"/>
    <property type="match status" value="1"/>
</dbReference>
<evidence type="ECO:0000313" key="5">
    <source>
        <dbReference type="Proteomes" id="UP000054596"/>
    </source>
</evidence>
<keyword evidence="2" id="KW-0560">Oxidoreductase</keyword>
<dbReference type="InterPro" id="IPR036291">
    <property type="entry name" value="NAD(P)-bd_dom_sf"/>
</dbReference>
<name>A0A158AYS6_9BURK</name>
<dbReference type="Gene3D" id="3.40.50.720">
    <property type="entry name" value="NAD(P)-binding Rossmann-like Domain"/>
    <property type="match status" value="1"/>
</dbReference>
<dbReference type="PROSITE" id="PS00061">
    <property type="entry name" value="ADH_SHORT"/>
    <property type="match status" value="1"/>
</dbReference>
<dbReference type="Proteomes" id="UP000054596">
    <property type="component" value="Unassembled WGS sequence"/>
</dbReference>
<protein>
    <submittedName>
        <fullName evidence="4">Short-chain dehydrogenase/reductase SDR</fullName>
    </submittedName>
</protein>
<dbReference type="InterPro" id="IPR020904">
    <property type="entry name" value="Sc_DH/Rdtase_CS"/>
</dbReference>
<dbReference type="GO" id="GO:0016616">
    <property type="term" value="F:oxidoreductase activity, acting on the CH-OH group of donors, NAD or NADP as acceptor"/>
    <property type="evidence" value="ECO:0007669"/>
    <property type="project" value="TreeGrafter"/>
</dbReference>
<dbReference type="FunFam" id="3.40.50.720:FF:000173">
    <property type="entry name" value="3-oxoacyl-[acyl-carrier protein] reductase"/>
    <property type="match status" value="1"/>
</dbReference>
<comment type="caution">
    <text evidence="4">The sequence shown here is derived from an EMBL/GenBank/DDBJ whole genome shotgun (WGS) entry which is preliminary data.</text>
</comment>
<feature type="domain" description="Ketoreductase" evidence="3">
    <location>
        <begin position="4"/>
        <end position="196"/>
    </location>
</feature>
<dbReference type="SMART" id="SM00822">
    <property type="entry name" value="PKS_KR"/>
    <property type="match status" value="1"/>
</dbReference>
<sequence>MKNQRVVIVGGATGLGLTIAKLMLADGAAHIALIDKNAPLLAETVGILKAQGHNVTGVEGDITRRETAHAAFEQALSALGRVDCLINSAAIYPRKPMLEISDEDWDIENAVNIKGTYHMTVAAIKHMRSRPKVEQHVAGRIVNITSVDAFKAHPQNAHYAATKAAVVSLTKSFAQEVAKDGILVNSVAPAGFATEKAKAAGFLDELAAANPLGRAAEPEEMAHWVVMMASARNTYATGENVIVSGGYIYA</sequence>
<evidence type="ECO:0000256" key="1">
    <source>
        <dbReference type="ARBA" id="ARBA00006484"/>
    </source>
</evidence>
<dbReference type="InterPro" id="IPR057326">
    <property type="entry name" value="KR_dom"/>
</dbReference>
<dbReference type="RefSeq" id="WP_086968891.1">
    <property type="nucleotide sequence ID" value="NZ_FCOJ02000021.1"/>
</dbReference>
<evidence type="ECO:0000259" key="3">
    <source>
        <dbReference type="SMART" id="SM00822"/>
    </source>
</evidence>
<organism evidence="4 5">
    <name type="scientific">Caballeronia glebae</name>
    <dbReference type="NCBI Taxonomy" id="1777143"/>
    <lineage>
        <taxon>Bacteria</taxon>
        <taxon>Pseudomonadati</taxon>
        <taxon>Pseudomonadota</taxon>
        <taxon>Betaproteobacteria</taxon>
        <taxon>Burkholderiales</taxon>
        <taxon>Burkholderiaceae</taxon>
        <taxon>Caballeronia</taxon>
    </lineage>
</organism>
<dbReference type="GO" id="GO:0030497">
    <property type="term" value="P:fatty acid elongation"/>
    <property type="evidence" value="ECO:0007669"/>
    <property type="project" value="TreeGrafter"/>
</dbReference>
<reference evidence="4" key="1">
    <citation type="submission" date="2016-01" db="EMBL/GenBank/DDBJ databases">
        <authorList>
            <person name="Peeters C."/>
        </authorList>
    </citation>
    <scope>NUCLEOTIDE SEQUENCE [LARGE SCALE GENOMIC DNA]</scope>
    <source>
        <strain evidence="4">LMG 29325</strain>
    </source>
</reference>
<proteinExistence type="inferred from homology"/>
<dbReference type="AlphaFoldDB" id="A0A158AYS6"/>